<keyword evidence="2" id="KW-0378">Hydrolase</keyword>
<feature type="domain" description="Metallo-beta-lactamase" evidence="1">
    <location>
        <begin position="45"/>
        <end position="255"/>
    </location>
</feature>
<reference evidence="2 3" key="1">
    <citation type="submission" date="2019-07" db="EMBL/GenBank/DDBJ databases">
        <title>Genomic Encyclopedia of Archaeal and Bacterial Type Strains, Phase II (KMG-II): from individual species to whole genera.</title>
        <authorList>
            <person name="Goeker M."/>
        </authorList>
    </citation>
    <scope>NUCLEOTIDE SEQUENCE [LARGE SCALE GENOMIC DNA]</scope>
    <source>
        <strain evidence="2 3">DSM 18850</strain>
    </source>
</reference>
<dbReference type="PANTHER" id="PTHR42951">
    <property type="entry name" value="METALLO-BETA-LACTAMASE DOMAIN-CONTAINING"/>
    <property type="match status" value="1"/>
</dbReference>
<dbReference type="EMBL" id="VNHX01000005">
    <property type="protein sequence ID" value="TYP96590.1"/>
    <property type="molecule type" value="Genomic_DNA"/>
</dbReference>
<dbReference type="InterPro" id="IPR036866">
    <property type="entry name" value="RibonucZ/Hydroxyglut_hydro"/>
</dbReference>
<gene>
    <name evidence="2" type="ORF">BC792_10581</name>
</gene>
<dbReference type="InterPro" id="IPR001279">
    <property type="entry name" value="Metallo-B-lactamas"/>
</dbReference>
<evidence type="ECO:0000259" key="1">
    <source>
        <dbReference type="SMART" id="SM00849"/>
    </source>
</evidence>
<keyword evidence="3" id="KW-1185">Reference proteome</keyword>
<dbReference type="CDD" id="cd07721">
    <property type="entry name" value="yflN-like_MBL-fold"/>
    <property type="match status" value="1"/>
</dbReference>
<comment type="caution">
    <text evidence="2">The sequence shown here is derived from an EMBL/GenBank/DDBJ whole genome shotgun (WGS) entry which is preliminary data.</text>
</comment>
<protein>
    <submittedName>
        <fullName evidence="2">Glyoxylase-like metal-dependent hydrolase (Beta-lactamase superfamily II)</fullName>
    </submittedName>
</protein>
<evidence type="ECO:0000313" key="2">
    <source>
        <dbReference type="EMBL" id="TYP96590.1"/>
    </source>
</evidence>
<dbReference type="Pfam" id="PF00753">
    <property type="entry name" value="Lactamase_B"/>
    <property type="match status" value="1"/>
</dbReference>
<dbReference type="Proteomes" id="UP000325105">
    <property type="component" value="Unassembled WGS sequence"/>
</dbReference>
<organism evidence="2 3">
    <name type="scientific">Sphingobacterium allocomposti</name>
    <dbReference type="NCBI Taxonomy" id="415956"/>
    <lineage>
        <taxon>Bacteria</taxon>
        <taxon>Pseudomonadati</taxon>
        <taxon>Bacteroidota</taxon>
        <taxon>Sphingobacteriia</taxon>
        <taxon>Sphingobacteriales</taxon>
        <taxon>Sphingobacteriaceae</taxon>
        <taxon>Sphingobacterium</taxon>
    </lineage>
</organism>
<dbReference type="Gene3D" id="3.60.15.10">
    <property type="entry name" value="Ribonuclease Z/Hydroxyacylglutathione hydrolase-like"/>
    <property type="match status" value="1"/>
</dbReference>
<sequence length="288" mass="32047">MAAENRNAMTKMRQSDDNRWIPMTSVASKTGKEVAPDVFYYTNQIVNVIMIGQPGGGNWILIDTGMPQCAEEIMHVAEGRFGEGNAPTAIILTHGHFDHVGNVVHLSEAWDVPVFAHTLEYPYLTGEKGYPAPDTSVEGGLLAKLSALYPHEAIDISKRLLPLPDGGAVPFLDEWRWVHVPGHSPGQIALFRERDRLLLSADAFVTVRQDALYKVLVQKEEVHGPPRYLTTDWTQARESLRRLCDLMPATVIAGHGQYMEGEALQQGLDELLQNFDELAKPDHGRFVD</sequence>
<dbReference type="SMART" id="SM00849">
    <property type="entry name" value="Lactamase_B"/>
    <property type="match status" value="1"/>
</dbReference>
<accession>A0A5S5DKY5</accession>
<dbReference type="SUPFAM" id="SSF56281">
    <property type="entry name" value="Metallo-hydrolase/oxidoreductase"/>
    <property type="match status" value="1"/>
</dbReference>
<proteinExistence type="predicted"/>
<dbReference type="InterPro" id="IPR050855">
    <property type="entry name" value="NDM-1-like"/>
</dbReference>
<dbReference type="GO" id="GO:0016787">
    <property type="term" value="F:hydrolase activity"/>
    <property type="evidence" value="ECO:0007669"/>
    <property type="project" value="UniProtKB-KW"/>
</dbReference>
<dbReference type="PANTHER" id="PTHR42951:SF17">
    <property type="entry name" value="METALLO-BETA-LACTAMASE DOMAIN-CONTAINING PROTEIN"/>
    <property type="match status" value="1"/>
</dbReference>
<dbReference type="AlphaFoldDB" id="A0A5S5DKY5"/>
<evidence type="ECO:0000313" key="3">
    <source>
        <dbReference type="Proteomes" id="UP000325105"/>
    </source>
</evidence>
<name>A0A5S5DKY5_9SPHI</name>